<protein>
    <submittedName>
        <fullName evidence="1">Uncharacterized protein</fullName>
    </submittedName>
</protein>
<proteinExistence type="predicted"/>
<dbReference type="EMBL" id="LAZR01000126">
    <property type="protein sequence ID" value="KKN88748.1"/>
    <property type="molecule type" value="Genomic_DNA"/>
</dbReference>
<comment type="caution">
    <text evidence="1">The sequence shown here is derived from an EMBL/GenBank/DDBJ whole genome shotgun (WGS) entry which is preliminary data.</text>
</comment>
<dbReference type="AlphaFoldDB" id="A0A0F9XAR6"/>
<evidence type="ECO:0000313" key="1">
    <source>
        <dbReference type="EMBL" id="KKN88748.1"/>
    </source>
</evidence>
<sequence length="581" mass="65297">MPLQFRPTQYASQEQPVDQFGNLLGTMENRYAKNSEQEQTILDYFGTLDVAPGDVELRSEIAGGVDQAYRELIDSSKGGLYNPDFQTRARGLTRQLVSDPRLLALAQTSANYKQAQKLRQQADFAGESLLFDTGDPTTTINPETGRYIPGRFGGQQQLDWLGQAEKSLGKILGESGEMPPELVSLFDDAVAGIRTGRYTGRVTEARTDERAKQSIFHFLNSDEGKQLLRVHEEQLGRQMTEEEKEMSVLTYLQGVASRQVRSNDISSYSFPSFLNRVEKPGDPSTLTLERLGDIPVKPSIKTKFGFNPRSAVQFKGDVESLTEYSKFLADTSIGGKFDETVQQESNIKLNKEYLDKSSEVFRVMTGEEAPKNFDYTSSSMLDMWDQYQKDVLPGVSQNYIIGTSDPAIRRNKEDELTAAFLQRTLFEIDDLSNIKQVRKEERSELYSDLEDLTYVGGLNPISYLGNIADNPSILDGNVVNIRTSTGQKQYVMSESSPKVQNIATTSLFNLFDTTPGITNEGEVLPEMKIKGRKKTRRNSQGQVETSGYFIEEFDGKTYNLEYSNFADLLSDILDVYKTKNK</sequence>
<organism evidence="1">
    <name type="scientific">marine sediment metagenome</name>
    <dbReference type="NCBI Taxonomy" id="412755"/>
    <lineage>
        <taxon>unclassified sequences</taxon>
        <taxon>metagenomes</taxon>
        <taxon>ecological metagenomes</taxon>
    </lineage>
</organism>
<gene>
    <name evidence="1" type="ORF">LCGC14_0246390</name>
</gene>
<accession>A0A0F9XAR6</accession>
<name>A0A0F9XAR6_9ZZZZ</name>
<reference evidence="1" key="1">
    <citation type="journal article" date="2015" name="Nature">
        <title>Complex archaea that bridge the gap between prokaryotes and eukaryotes.</title>
        <authorList>
            <person name="Spang A."/>
            <person name="Saw J.H."/>
            <person name="Jorgensen S.L."/>
            <person name="Zaremba-Niedzwiedzka K."/>
            <person name="Martijn J."/>
            <person name="Lind A.E."/>
            <person name="van Eijk R."/>
            <person name="Schleper C."/>
            <person name="Guy L."/>
            <person name="Ettema T.J."/>
        </authorList>
    </citation>
    <scope>NUCLEOTIDE SEQUENCE</scope>
</reference>